<feature type="compositionally biased region" description="Basic and acidic residues" evidence="1">
    <location>
        <begin position="8"/>
        <end position="24"/>
    </location>
</feature>
<evidence type="ECO:0000313" key="4">
    <source>
        <dbReference type="Proteomes" id="UP000028999"/>
    </source>
</evidence>
<dbReference type="PaxDb" id="3708-A0A078J8K0"/>
<dbReference type="Proteomes" id="UP000028999">
    <property type="component" value="Unassembled WGS sequence"/>
</dbReference>
<sequence>MVGEEALSETREDFESERVDERRGTLKAICRKCGSSEEDSENTLPNNEVNVGLEASPSGPSVLGDKGSEVCATADPPEIADPHNNRKRHRE</sequence>
<reference evidence="3 4" key="1">
    <citation type="journal article" date="2014" name="Science">
        <title>Plant genetics. Early allopolyploid evolution in the post-Neolithic Brassica napus oilseed genome.</title>
        <authorList>
            <person name="Chalhoub B."/>
            <person name="Denoeud F."/>
            <person name="Liu S."/>
            <person name="Parkin I.A."/>
            <person name="Tang H."/>
            <person name="Wang X."/>
            <person name="Chiquet J."/>
            <person name="Belcram H."/>
            <person name="Tong C."/>
            <person name="Samans B."/>
            <person name="Correa M."/>
            <person name="Da Silva C."/>
            <person name="Just J."/>
            <person name="Falentin C."/>
            <person name="Koh C.S."/>
            <person name="Le Clainche I."/>
            <person name="Bernard M."/>
            <person name="Bento P."/>
            <person name="Noel B."/>
            <person name="Labadie K."/>
            <person name="Alberti A."/>
            <person name="Charles M."/>
            <person name="Arnaud D."/>
            <person name="Guo H."/>
            <person name="Daviaud C."/>
            <person name="Alamery S."/>
            <person name="Jabbari K."/>
            <person name="Zhao M."/>
            <person name="Edger P.P."/>
            <person name="Chelaifa H."/>
            <person name="Tack D."/>
            <person name="Lassalle G."/>
            <person name="Mestiri I."/>
            <person name="Schnel N."/>
            <person name="Le Paslier M.C."/>
            <person name="Fan G."/>
            <person name="Renault V."/>
            <person name="Bayer P.E."/>
            <person name="Golicz A.A."/>
            <person name="Manoli S."/>
            <person name="Lee T.H."/>
            <person name="Thi V.H."/>
            <person name="Chalabi S."/>
            <person name="Hu Q."/>
            <person name="Fan C."/>
            <person name="Tollenaere R."/>
            <person name="Lu Y."/>
            <person name="Battail C."/>
            <person name="Shen J."/>
            <person name="Sidebottom C.H."/>
            <person name="Wang X."/>
            <person name="Canaguier A."/>
            <person name="Chauveau A."/>
            <person name="Berard A."/>
            <person name="Deniot G."/>
            <person name="Guan M."/>
            <person name="Liu Z."/>
            <person name="Sun F."/>
            <person name="Lim Y.P."/>
            <person name="Lyons E."/>
            <person name="Town C.D."/>
            <person name="Bancroft I."/>
            <person name="Wang X."/>
            <person name="Meng J."/>
            <person name="Ma J."/>
            <person name="Pires J.C."/>
            <person name="King G.J."/>
            <person name="Brunel D."/>
            <person name="Delourme R."/>
            <person name="Renard M."/>
            <person name="Aury J.M."/>
            <person name="Adams K.L."/>
            <person name="Batley J."/>
            <person name="Snowdon R.J."/>
            <person name="Tost J."/>
            <person name="Edwards D."/>
            <person name="Zhou Y."/>
            <person name="Hua W."/>
            <person name="Sharpe A.G."/>
            <person name="Paterson A.H."/>
            <person name="Guan C."/>
            <person name="Wincker P."/>
        </authorList>
    </citation>
    <scope>NUCLEOTIDE SEQUENCE [LARGE SCALE GENOMIC DNA]</scope>
    <source>
        <strain evidence="4">cv. Darmor-bzh</strain>
    </source>
</reference>
<name>A0A078J8K0_BRANA</name>
<reference evidence="3" key="2">
    <citation type="submission" date="2014-06" db="EMBL/GenBank/DDBJ databases">
        <authorList>
            <person name="Genoscope - CEA"/>
        </authorList>
    </citation>
    <scope>NUCLEOTIDE SEQUENCE</scope>
</reference>
<evidence type="ECO:0000256" key="1">
    <source>
        <dbReference type="SAM" id="MobiDB-lite"/>
    </source>
</evidence>
<dbReference type="Gramene" id="CDY59745">
    <property type="protein sequence ID" value="CDY59745"/>
    <property type="gene ID" value="GSBRNA2T00027649001"/>
</dbReference>
<feature type="region of interest" description="Disordered" evidence="1">
    <location>
        <begin position="1"/>
        <end position="91"/>
    </location>
</feature>
<gene>
    <name evidence="3" type="primary">BnaC03g74990D</name>
    <name evidence="2" type="ORF">DARMORV10_C03P68070.1</name>
    <name evidence="3" type="ORF">GSBRNA2T00027649001</name>
</gene>
<accession>A0A078J8K0</accession>
<protein>
    <submittedName>
        <fullName evidence="2">(rape) hypothetical protein</fullName>
    </submittedName>
    <submittedName>
        <fullName evidence="3">BnaC03g74990D protein</fullName>
    </submittedName>
</protein>
<keyword evidence="4" id="KW-1185">Reference proteome</keyword>
<evidence type="ECO:0000313" key="2">
    <source>
        <dbReference type="EMBL" id="CAF1708320.1"/>
    </source>
</evidence>
<dbReference type="Proteomes" id="UP001295469">
    <property type="component" value="Chromosome C03"/>
</dbReference>
<dbReference type="AlphaFoldDB" id="A0A078J8K0"/>
<dbReference type="EMBL" id="LK033802">
    <property type="protein sequence ID" value="CDY59745.1"/>
    <property type="molecule type" value="Genomic_DNA"/>
</dbReference>
<reference evidence="2" key="3">
    <citation type="submission" date="2021-01" db="EMBL/GenBank/DDBJ databases">
        <authorList>
            <consortium name="Genoscope - CEA"/>
            <person name="William W."/>
        </authorList>
    </citation>
    <scope>NUCLEOTIDE SEQUENCE</scope>
</reference>
<proteinExistence type="predicted"/>
<organism evidence="3 4">
    <name type="scientific">Brassica napus</name>
    <name type="common">Rape</name>
    <dbReference type="NCBI Taxonomy" id="3708"/>
    <lineage>
        <taxon>Eukaryota</taxon>
        <taxon>Viridiplantae</taxon>
        <taxon>Streptophyta</taxon>
        <taxon>Embryophyta</taxon>
        <taxon>Tracheophyta</taxon>
        <taxon>Spermatophyta</taxon>
        <taxon>Magnoliopsida</taxon>
        <taxon>eudicotyledons</taxon>
        <taxon>Gunneridae</taxon>
        <taxon>Pentapetalae</taxon>
        <taxon>rosids</taxon>
        <taxon>malvids</taxon>
        <taxon>Brassicales</taxon>
        <taxon>Brassicaceae</taxon>
        <taxon>Brassiceae</taxon>
        <taxon>Brassica</taxon>
    </lineage>
</organism>
<dbReference type="EMBL" id="HG994367">
    <property type="protein sequence ID" value="CAF1708320.1"/>
    <property type="molecule type" value="Genomic_DNA"/>
</dbReference>
<evidence type="ECO:0000313" key="3">
    <source>
        <dbReference type="EMBL" id="CDY59745.1"/>
    </source>
</evidence>